<dbReference type="SMART" id="SM00876">
    <property type="entry name" value="BATS"/>
    <property type="match status" value="1"/>
</dbReference>
<dbReference type="GO" id="GO:0046872">
    <property type="term" value="F:metal ion binding"/>
    <property type="evidence" value="ECO:0007669"/>
    <property type="project" value="UniProtKB-KW"/>
</dbReference>
<evidence type="ECO:0000256" key="8">
    <source>
        <dbReference type="SAM" id="MobiDB-lite"/>
    </source>
</evidence>
<organism evidence="10 11">
    <name type="scientific">Lentinula edodes</name>
    <name type="common">Shiitake mushroom</name>
    <name type="synonym">Lentinus edodes</name>
    <dbReference type="NCBI Taxonomy" id="5353"/>
    <lineage>
        <taxon>Eukaryota</taxon>
        <taxon>Fungi</taxon>
        <taxon>Dikarya</taxon>
        <taxon>Basidiomycota</taxon>
        <taxon>Agaricomycotina</taxon>
        <taxon>Agaricomycetes</taxon>
        <taxon>Agaricomycetidae</taxon>
        <taxon>Agaricales</taxon>
        <taxon>Marasmiineae</taxon>
        <taxon>Omphalotaceae</taxon>
        <taxon>Lentinula</taxon>
    </lineage>
</organism>
<dbReference type="SUPFAM" id="SSF102114">
    <property type="entry name" value="Radical SAM enzymes"/>
    <property type="match status" value="1"/>
</dbReference>
<dbReference type="GO" id="GO:0005739">
    <property type="term" value="C:mitochondrion"/>
    <property type="evidence" value="ECO:0007669"/>
    <property type="project" value="TreeGrafter"/>
</dbReference>
<dbReference type="GO" id="GO:0009102">
    <property type="term" value="P:biotin biosynthetic process"/>
    <property type="evidence" value="ECO:0007669"/>
    <property type="project" value="InterPro"/>
</dbReference>
<dbReference type="PANTHER" id="PTHR22976:SF2">
    <property type="entry name" value="BIOTIN SYNTHASE, MITOCHONDRIAL"/>
    <property type="match status" value="1"/>
</dbReference>
<dbReference type="GO" id="GO:0004076">
    <property type="term" value="F:biotin synthase activity"/>
    <property type="evidence" value="ECO:0007669"/>
    <property type="project" value="InterPro"/>
</dbReference>
<dbReference type="Pfam" id="PF06968">
    <property type="entry name" value="BATS"/>
    <property type="match status" value="1"/>
</dbReference>
<keyword evidence="11" id="KW-1185">Reference proteome</keyword>
<dbReference type="Pfam" id="PF04055">
    <property type="entry name" value="Radical_SAM"/>
    <property type="match status" value="1"/>
</dbReference>
<dbReference type="GO" id="GO:0051537">
    <property type="term" value="F:2 iron, 2 sulfur cluster binding"/>
    <property type="evidence" value="ECO:0007669"/>
    <property type="project" value="TreeGrafter"/>
</dbReference>
<evidence type="ECO:0000259" key="9">
    <source>
        <dbReference type="PROSITE" id="PS51918"/>
    </source>
</evidence>
<comment type="cofactor">
    <cofactor evidence="1">
        <name>[4Fe-4S] cluster</name>
        <dbReference type="ChEBI" id="CHEBI:49883"/>
    </cofactor>
</comment>
<reference evidence="10 11" key="2">
    <citation type="submission" date="2017-02" db="EMBL/GenBank/DDBJ databases">
        <title>A genome survey and senescence transcriptome analysis in Lentinula edodes.</title>
        <authorList>
            <person name="Sakamoto Y."/>
            <person name="Nakade K."/>
            <person name="Sato S."/>
            <person name="Yoshida Y."/>
            <person name="Miyazaki K."/>
            <person name="Natsume S."/>
            <person name="Konno N."/>
        </authorList>
    </citation>
    <scope>NUCLEOTIDE SEQUENCE [LARGE SCALE GENOMIC DNA]</scope>
    <source>
        <strain evidence="10 11">NBRC 111202</strain>
    </source>
</reference>
<evidence type="ECO:0000313" key="11">
    <source>
        <dbReference type="Proteomes" id="UP000188533"/>
    </source>
</evidence>
<dbReference type="Gene3D" id="3.30.420.10">
    <property type="entry name" value="Ribonuclease H-like superfamily/Ribonuclease H"/>
    <property type="match status" value="1"/>
</dbReference>
<dbReference type="SUPFAM" id="SSF53098">
    <property type="entry name" value="Ribonuclease H-like"/>
    <property type="match status" value="1"/>
</dbReference>
<evidence type="ECO:0000256" key="1">
    <source>
        <dbReference type="ARBA" id="ARBA00001966"/>
    </source>
</evidence>
<gene>
    <name evidence="10" type="ORF">LENED_006522</name>
</gene>
<evidence type="ECO:0000256" key="5">
    <source>
        <dbReference type="ARBA" id="ARBA00023004"/>
    </source>
</evidence>
<dbReference type="SMART" id="SM00479">
    <property type="entry name" value="EXOIII"/>
    <property type="match status" value="1"/>
</dbReference>
<dbReference type="STRING" id="5353.A0A1Q3EBX4"/>
<dbReference type="SMART" id="SM00729">
    <property type="entry name" value="Elp3"/>
    <property type="match status" value="1"/>
</dbReference>
<keyword evidence="6" id="KW-0411">Iron-sulfur</keyword>
<proteinExistence type="inferred from homology"/>
<keyword evidence="2" id="KW-0004">4Fe-4S</keyword>
<name>A0A1Q3EBX4_LENED</name>
<feature type="domain" description="Radical SAM core" evidence="9">
    <location>
        <begin position="1"/>
        <end position="216"/>
    </location>
</feature>
<dbReference type="EMBL" id="BDGU01000206">
    <property type="protein sequence ID" value="GAW04716.1"/>
    <property type="molecule type" value="Genomic_DNA"/>
</dbReference>
<dbReference type="GO" id="GO:0051539">
    <property type="term" value="F:4 iron, 4 sulfur cluster binding"/>
    <property type="evidence" value="ECO:0007669"/>
    <property type="project" value="UniProtKB-KW"/>
</dbReference>
<comment type="caution">
    <text evidence="10">The sequence shown here is derived from an EMBL/GenBank/DDBJ whole genome shotgun (WGS) entry which is preliminary data.</text>
</comment>
<dbReference type="PROSITE" id="PS51918">
    <property type="entry name" value="RADICAL_SAM"/>
    <property type="match status" value="1"/>
</dbReference>
<evidence type="ECO:0000256" key="4">
    <source>
        <dbReference type="ARBA" id="ARBA00022723"/>
    </source>
</evidence>
<dbReference type="InterPro" id="IPR012337">
    <property type="entry name" value="RNaseH-like_sf"/>
</dbReference>
<comment type="cofactor">
    <cofactor evidence="7">
        <name>[2Fe-2S] cluster</name>
        <dbReference type="ChEBI" id="CHEBI:190135"/>
    </cofactor>
</comment>
<keyword evidence="5" id="KW-0408">Iron</keyword>
<dbReference type="Proteomes" id="UP000188533">
    <property type="component" value="Unassembled WGS sequence"/>
</dbReference>
<protein>
    <submittedName>
        <fullName evidence="10">Biotin synthase</fullName>
    </submittedName>
</protein>
<dbReference type="CDD" id="cd01335">
    <property type="entry name" value="Radical_SAM"/>
    <property type="match status" value="1"/>
</dbReference>
<dbReference type="GO" id="GO:0003676">
    <property type="term" value="F:nucleic acid binding"/>
    <property type="evidence" value="ECO:0007669"/>
    <property type="project" value="InterPro"/>
</dbReference>
<dbReference type="AlphaFoldDB" id="A0A1Q3EBX4"/>
<dbReference type="InterPro" id="IPR013785">
    <property type="entry name" value="Aldolase_TIM"/>
</dbReference>
<dbReference type="NCBIfam" id="TIGR00433">
    <property type="entry name" value="bioB"/>
    <property type="match status" value="1"/>
</dbReference>
<evidence type="ECO:0000313" key="10">
    <source>
        <dbReference type="EMBL" id="GAW04716.1"/>
    </source>
</evidence>
<dbReference type="InterPro" id="IPR007197">
    <property type="entry name" value="rSAM"/>
</dbReference>
<dbReference type="PANTHER" id="PTHR22976">
    <property type="entry name" value="BIOTIN SYNTHASE"/>
    <property type="match status" value="1"/>
</dbReference>
<dbReference type="InterPro" id="IPR058240">
    <property type="entry name" value="rSAM_sf"/>
</dbReference>
<dbReference type="InterPro" id="IPR010722">
    <property type="entry name" value="BATS_dom"/>
</dbReference>
<dbReference type="InterPro" id="IPR013520">
    <property type="entry name" value="Ribonucl_H"/>
</dbReference>
<keyword evidence="4" id="KW-0479">Metal-binding</keyword>
<accession>A0A1Q3EBX4</accession>
<dbReference type="HAMAP" id="MF_01694">
    <property type="entry name" value="BioB"/>
    <property type="match status" value="1"/>
</dbReference>
<dbReference type="InterPro" id="IPR036397">
    <property type="entry name" value="RNaseH_sf"/>
</dbReference>
<evidence type="ECO:0000256" key="3">
    <source>
        <dbReference type="ARBA" id="ARBA00022691"/>
    </source>
</evidence>
<evidence type="ECO:0000256" key="7">
    <source>
        <dbReference type="ARBA" id="ARBA00034078"/>
    </source>
</evidence>
<dbReference type="InterPro" id="IPR006638">
    <property type="entry name" value="Elp3/MiaA/NifB-like_rSAM"/>
</dbReference>
<keyword evidence="3" id="KW-0949">S-adenosyl-L-methionine</keyword>
<sequence length="873" mass="97718">MDLVFRAASVHRKHQDASKIQLCTLMNIKTGGCTEDCSYCSQSSRYSTATQASRLLDIDPVIEAARKAKENGSTRFCMGAAWRDLAGHQARQLKEAGLTAYNHNLDTSREFYPQVITSRSYDERLNTIDAVRDAGISVCSGGILGLGEKDEDRVGLIWEVSSMPEHPESFPVNALVPIAGTPLEKNEPVSYHTLVRTIATARVVLPTTIIRLAAGRNTMPESEQAMCFMAGANAIFTGEQMLTTPCSPWDEDKAMMDRWGLAGLQSFEHVNVARKEQPASTLLNEHPTKESASVSMNVWFLGYGIDIIIRTKVVNLASRQVDGQYYFSFPSLHHDTTFVLNIVRSFLWIACRYHCNNCGTMNRHSLHQIAGPSSSPVSNIPKRFAPHLYKYVSVAAIHIYTGSTGPQGSTLIPMVARVSVVDYRGSILIDTFVRPTHYVQSMRFLETNIQLTDVANAPPFDEVRNQVASLIQNKIIVGHSIWMFLSIMGLSHPALETRDLALFRPFRRKLYSSKIVDLATLVHVYMGRKIGFGVEDSLEKARACVDLFRSCEVQFENVVYAGAWPCDLPPTSYSQTASNEDGETILLPLSDQNAAYYPSHGYDSEDDVEVVTHRGNWGIKDTKGARWARKGKITSWGPSMGDWEAEERTRKRIKLLLPQPKRSPSPPSLPHLSRSPSPPIVAPYTPPTIQHLTYSSFVMDKSVTHTFRSNLLDELENATNGLIEGEATMKRAMGRLWQVMSEDPEPQSTNPPIVTKTEDEEIEELNEQDARAKRLARAPDLTPPIHKLFLFQNNTSLYGEQSHFTTPESQQGNLERAMAVMRELQDDGREYVERLQEIRESLGDVRAHRNGIWNMVRERAVQELQDAAFEAAG</sequence>
<reference evidence="10 11" key="1">
    <citation type="submission" date="2016-08" db="EMBL/GenBank/DDBJ databases">
        <authorList>
            <consortium name="Lentinula edodes genome sequencing consortium"/>
            <person name="Sakamoto Y."/>
            <person name="Nakade K."/>
            <person name="Sato S."/>
            <person name="Yoshida Y."/>
            <person name="Miyazaki K."/>
            <person name="Natsume S."/>
            <person name="Konno N."/>
        </authorList>
    </citation>
    <scope>NUCLEOTIDE SEQUENCE [LARGE SCALE GENOMIC DNA]</scope>
    <source>
        <strain evidence="10 11">NBRC 111202</strain>
    </source>
</reference>
<evidence type="ECO:0000256" key="6">
    <source>
        <dbReference type="ARBA" id="ARBA00023014"/>
    </source>
</evidence>
<dbReference type="Gene3D" id="3.20.20.70">
    <property type="entry name" value="Aldolase class I"/>
    <property type="match status" value="2"/>
</dbReference>
<evidence type="ECO:0000256" key="2">
    <source>
        <dbReference type="ARBA" id="ARBA00022485"/>
    </source>
</evidence>
<feature type="region of interest" description="Disordered" evidence="8">
    <location>
        <begin position="655"/>
        <end position="681"/>
    </location>
</feature>
<dbReference type="InterPro" id="IPR002684">
    <property type="entry name" value="Biotin_synth/BioAB"/>
</dbReference>